<proteinExistence type="inferred from homology"/>
<gene>
    <name evidence="6" type="ORF">SAMN05444126_11826</name>
</gene>
<dbReference type="GO" id="GO:0008236">
    <property type="term" value="F:serine-type peptidase activity"/>
    <property type="evidence" value="ECO:0007669"/>
    <property type="project" value="UniProtKB-KW"/>
</dbReference>
<feature type="domain" description="Peptidase S49" evidence="5">
    <location>
        <begin position="128"/>
        <end position="275"/>
    </location>
</feature>
<protein>
    <submittedName>
        <fullName evidence="6">Protease-4</fullName>
    </submittedName>
</protein>
<dbReference type="InterPro" id="IPR047272">
    <property type="entry name" value="S49_SppA_C"/>
</dbReference>
<evidence type="ECO:0000259" key="5">
    <source>
        <dbReference type="Pfam" id="PF01343"/>
    </source>
</evidence>
<organism evidence="6 7">
    <name type="scientific">Salisediminibacterium halotolerans</name>
    <dbReference type="NCBI Taxonomy" id="517425"/>
    <lineage>
        <taxon>Bacteria</taxon>
        <taxon>Bacillati</taxon>
        <taxon>Bacillota</taxon>
        <taxon>Bacilli</taxon>
        <taxon>Bacillales</taxon>
        <taxon>Bacillaceae</taxon>
        <taxon>Salisediminibacterium</taxon>
    </lineage>
</organism>
<dbReference type="STRING" id="1464123.SAMN05444126_11826"/>
<dbReference type="Pfam" id="PF01343">
    <property type="entry name" value="Peptidase_S49"/>
    <property type="match status" value="1"/>
</dbReference>
<evidence type="ECO:0000313" key="7">
    <source>
        <dbReference type="Proteomes" id="UP000199318"/>
    </source>
</evidence>
<dbReference type="InterPro" id="IPR004635">
    <property type="entry name" value="Pept_S49_SppA"/>
</dbReference>
<dbReference type="SUPFAM" id="SSF52096">
    <property type="entry name" value="ClpP/crotonase"/>
    <property type="match status" value="1"/>
</dbReference>
<dbReference type="Proteomes" id="UP000199318">
    <property type="component" value="Unassembled WGS sequence"/>
</dbReference>
<dbReference type="CDD" id="cd07023">
    <property type="entry name" value="S49_Sppa_N_C"/>
    <property type="match status" value="1"/>
</dbReference>
<dbReference type="PANTHER" id="PTHR42987:SF7">
    <property type="entry name" value="SIGNAL PEPTIDE PEPTIDASE SPPA-RELATED"/>
    <property type="match status" value="1"/>
</dbReference>
<dbReference type="PANTHER" id="PTHR42987">
    <property type="entry name" value="PEPTIDASE S49"/>
    <property type="match status" value="1"/>
</dbReference>
<accession>A0A1H9V603</accession>
<dbReference type="RefSeq" id="WP_093073493.1">
    <property type="nucleotide sequence ID" value="NZ_FOGV01000018.1"/>
</dbReference>
<dbReference type="AlphaFoldDB" id="A0A1H9V603"/>
<keyword evidence="7" id="KW-1185">Reference proteome</keyword>
<comment type="caution">
    <text evidence="6">The sequence shown here is derived from an EMBL/GenBank/DDBJ whole genome shotgun (WGS) entry which is preliminary data.</text>
</comment>
<evidence type="ECO:0000256" key="1">
    <source>
        <dbReference type="ARBA" id="ARBA00008683"/>
    </source>
</evidence>
<dbReference type="OrthoDB" id="9764363at2"/>
<dbReference type="GO" id="GO:0006508">
    <property type="term" value="P:proteolysis"/>
    <property type="evidence" value="ECO:0007669"/>
    <property type="project" value="UniProtKB-KW"/>
</dbReference>
<dbReference type="InterPro" id="IPR002142">
    <property type="entry name" value="Peptidase_S49"/>
</dbReference>
<dbReference type="Gene3D" id="3.90.226.10">
    <property type="entry name" value="2-enoyl-CoA Hydratase, Chain A, domain 1"/>
    <property type="match status" value="2"/>
</dbReference>
<evidence type="ECO:0000256" key="4">
    <source>
        <dbReference type="ARBA" id="ARBA00022825"/>
    </source>
</evidence>
<reference evidence="7" key="1">
    <citation type="submission" date="2016-10" db="EMBL/GenBank/DDBJ databases">
        <authorList>
            <person name="de Groot N.N."/>
        </authorList>
    </citation>
    <scope>NUCLEOTIDE SEQUENCE [LARGE SCALE GENOMIC DNA]</scope>
    <source>
        <strain evidence="7">10nlg</strain>
    </source>
</reference>
<evidence type="ECO:0000313" key="6">
    <source>
        <dbReference type="EMBL" id="SES17270.1"/>
    </source>
</evidence>
<dbReference type="InterPro" id="IPR029045">
    <property type="entry name" value="ClpP/crotonase-like_dom_sf"/>
</dbReference>
<comment type="similarity">
    <text evidence="1">Belongs to the peptidase S49 family.</text>
</comment>
<dbReference type="NCBIfam" id="TIGR00706">
    <property type="entry name" value="SppA_dom"/>
    <property type="match status" value="1"/>
</dbReference>
<dbReference type="EMBL" id="FOGV01000018">
    <property type="protein sequence ID" value="SES17270.1"/>
    <property type="molecule type" value="Genomic_DNA"/>
</dbReference>
<sequence length="329" mass="35676">MTGKRWIALGVAAVLFLFSTVFTVVTQQFGSEVDDFIGAQGMGVNEETMHAGTDAGKIAVVHIEGMLQDTGGDDFFSVGYNHSRVLNQLDRAAEDGEVHGVVLRVNTPGGGVVESDEIHDRVQAIQDDYGKPVYVSMGSQAASGGYYISAPAEKIFANGQTFTGSLGVILQSFNVSELAEDLGIEAETFTSGEHKDFLSPFSESNEGEQEIAESIIDDAYEQFIDVIDDGRENLTRDEVYELADGRIYTGNQAAENGLIDDTGHLEDAVDSLQEDLDRGDLSVVEYVGGSGMPSLFGFAQQLFPGSEQRQLEYILQDNDGPELMYLYTE</sequence>
<evidence type="ECO:0000256" key="2">
    <source>
        <dbReference type="ARBA" id="ARBA00022670"/>
    </source>
</evidence>
<keyword evidence="3" id="KW-0378">Hydrolase</keyword>
<evidence type="ECO:0000256" key="3">
    <source>
        <dbReference type="ARBA" id="ARBA00022801"/>
    </source>
</evidence>
<name>A0A1H9V603_9BACI</name>
<keyword evidence="2 6" id="KW-0645">Protease</keyword>
<keyword evidence="4" id="KW-0720">Serine protease</keyword>